<name>A0A192D4Q2_9SPHN</name>
<keyword evidence="2" id="KW-1185">Reference proteome</keyword>
<organism evidence="1 2">
    <name type="scientific">Erythrobacter neustonensis</name>
    <dbReference type="NCBI Taxonomy" id="1112"/>
    <lineage>
        <taxon>Bacteria</taxon>
        <taxon>Pseudomonadati</taxon>
        <taxon>Pseudomonadota</taxon>
        <taxon>Alphaproteobacteria</taxon>
        <taxon>Sphingomonadales</taxon>
        <taxon>Erythrobacteraceae</taxon>
        <taxon>Erythrobacter/Porphyrobacter group</taxon>
        <taxon>Erythrobacter</taxon>
    </lineage>
</organism>
<accession>A0A192D4Q2</accession>
<dbReference type="AlphaFoldDB" id="A0A192D4Q2"/>
<gene>
    <name evidence="1" type="ORF">A9D12_08990</name>
</gene>
<dbReference type="KEGG" id="pns:A9D12_08990"/>
<dbReference type="OrthoDB" id="7202990at2"/>
<proteinExistence type="predicted"/>
<protein>
    <submittedName>
        <fullName evidence="1">Uncharacterized protein</fullName>
    </submittedName>
</protein>
<dbReference type="RefSeq" id="WP_068351024.1">
    <property type="nucleotide sequence ID" value="NZ_CP016033.1"/>
</dbReference>
<evidence type="ECO:0000313" key="2">
    <source>
        <dbReference type="Proteomes" id="UP000078263"/>
    </source>
</evidence>
<sequence length="189" mass="20980">MFALLLAATQPAEPASAPDCSYDLEAMLALNRNAFDQDMGGGWRTLANKDGCEIAAAELIRAWRHEKRDHAHILYWHEGQMRAYGGQTVEAIALFRLTYKSAEEDAEFGWNHYVSGSIAFLTGDRDKLHKSIEGLKTIPKPAGEMFGPDGKPISIIWPPNLNVLEAFERCWGKPYKEAYGTFACAAPGF</sequence>
<dbReference type="STRING" id="1112.A9D12_08990"/>
<evidence type="ECO:0000313" key="1">
    <source>
        <dbReference type="EMBL" id="ANK13060.1"/>
    </source>
</evidence>
<reference evidence="1 2" key="1">
    <citation type="submission" date="2016-05" db="EMBL/GenBank/DDBJ databases">
        <title>Compelete Genome Sequence of Bacteriochlorophyll-Synthesizing Bacterium Porphyrobacter neustonensis DSM 9434.</title>
        <authorList>
            <person name="Shi X.-L."/>
            <person name="Wu Y.-H."/>
            <person name="Cheng H."/>
            <person name="Xu L."/>
            <person name="Zhang X.-Q."/>
            <person name="Wang C.-S."/>
            <person name="Xu X.-W."/>
        </authorList>
    </citation>
    <scope>NUCLEOTIDE SEQUENCE [LARGE SCALE GENOMIC DNA]</scope>
    <source>
        <strain evidence="1 2">DSM 9434</strain>
    </source>
</reference>
<dbReference type="Proteomes" id="UP000078263">
    <property type="component" value="Chromosome"/>
</dbReference>
<dbReference type="EMBL" id="CP016033">
    <property type="protein sequence ID" value="ANK13060.1"/>
    <property type="molecule type" value="Genomic_DNA"/>
</dbReference>